<accession>A0ABS8DLR7</accession>
<dbReference type="SMART" id="SM00354">
    <property type="entry name" value="HTH_LACI"/>
    <property type="match status" value="1"/>
</dbReference>
<dbReference type="InterPro" id="IPR001387">
    <property type="entry name" value="Cro/C1-type_HTH"/>
</dbReference>
<organism evidence="6 7">
    <name type="scientific">Bariatricus massiliensis</name>
    <dbReference type="NCBI Taxonomy" id="1745713"/>
    <lineage>
        <taxon>Bacteria</taxon>
        <taxon>Bacillati</taxon>
        <taxon>Bacillota</taxon>
        <taxon>Clostridia</taxon>
        <taxon>Lachnospirales</taxon>
        <taxon>Lachnospiraceae</taxon>
        <taxon>Bariatricus</taxon>
    </lineage>
</organism>
<dbReference type="SUPFAM" id="SSF53822">
    <property type="entry name" value="Periplasmic binding protein-like I"/>
    <property type="match status" value="1"/>
</dbReference>
<feature type="domain" description="HTH lacI-type" evidence="4">
    <location>
        <begin position="6"/>
        <end position="51"/>
    </location>
</feature>
<dbReference type="CDD" id="cd01392">
    <property type="entry name" value="HTH_LacI"/>
    <property type="match status" value="1"/>
</dbReference>
<evidence type="ECO:0000259" key="5">
    <source>
        <dbReference type="PROSITE" id="PS50943"/>
    </source>
</evidence>
<evidence type="ECO:0000256" key="3">
    <source>
        <dbReference type="ARBA" id="ARBA00023163"/>
    </source>
</evidence>
<sequence length="380" mass="43180">MKKNKVTSSDIAKAAGVSQSTVSMVLNRKYNVSFSKETIRKVEQAAKEMGYEIPKRKKPKESKRDKLIVVFCSNLTNPYYVMLLQGIESRAKEQGYGLFVCNTQRDLRMEERYLKMMPELRPLGIIYTCNPSHCFMDMVEELAGEIPIAIINNQNEHLNVDAVELDNSKLGRLMARHLLELGHRKVAYIAPPLTTRQKQRSKRVEGFLKEFDAKGLKGNVIIKAASEETDEDVPNIDSEYKIGYDLTKEVLKEEKDVTAIVGLNDMIAFGILDALHEEKYKVPGDISVMGCDNTLFARMHKVSLTTIEHFVVFKGRDACDIIMKKIMSQNSTYSDIQPISTYHVEYEPKLIARGTTSYAKTKISSFSKNITNNSKRKNNK</sequence>
<dbReference type="PROSITE" id="PS50932">
    <property type="entry name" value="HTH_LACI_2"/>
    <property type="match status" value="1"/>
</dbReference>
<dbReference type="InterPro" id="IPR028082">
    <property type="entry name" value="Peripla_BP_I"/>
</dbReference>
<protein>
    <submittedName>
        <fullName evidence="6">LacI family transcriptional regulator</fullName>
    </submittedName>
</protein>
<dbReference type="PANTHER" id="PTHR30146">
    <property type="entry name" value="LACI-RELATED TRANSCRIPTIONAL REPRESSOR"/>
    <property type="match status" value="1"/>
</dbReference>
<dbReference type="Pfam" id="PF00532">
    <property type="entry name" value="Peripla_BP_1"/>
    <property type="match status" value="1"/>
</dbReference>
<proteinExistence type="predicted"/>
<dbReference type="PROSITE" id="PS50943">
    <property type="entry name" value="HTH_CROC1"/>
    <property type="match status" value="1"/>
</dbReference>
<evidence type="ECO:0000256" key="2">
    <source>
        <dbReference type="ARBA" id="ARBA00023125"/>
    </source>
</evidence>
<reference evidence="6 7" key="1">
    <citation type="submission" date="2021-10" db="EMBL/GenBank/DDBJ databases">
        <title>Collection of gut derived symbiotic bacterial strains cultured from healthy donors.</title>
        <authorList>
            <person name="Lin H."/>
            <person name="Littmann E."/>
            <person name="Kohout C."/>
            <person name="Pamer E.G."/>
        </authorList>
    </citation>
    <scope>NUCLEOTIDE SEQUENCE [LARGE SCALE GENOMIC DNA]</scope>
    <source>
        <strain evidence="6 7">DFI.1.165</strain>
    </source>
</reference>
<dbReference type="Gene3D" id="3.40.50.2300">
    <property type="match status" value="2"/>
</dbReference>
<dbReference type="CDD" id="cd06267">
    <property type="entry name" value="PBP1_LacI_sugar_binding-like"/>
    <property type="match status" value="1"/>
</dbReference>
<dbReference type="Proteomes" id="UP001299546">
    <property type="component" value="Unassembled WGS sequence"/>
</dbReference>
<dbReference type="Gene3D" id="1.10.260.40">
    <property type="entry name" value="lambda repressor-like DNA-binding domains"/>
    <property type="match status" value="1"/>
</dbReference>
<comment type="caution">
    <text evidence="6">The sequence shown here is derived from an EMBL/GenBank/DDBJ whole genome shotgun (WGS) entry which is preliminary data.</text>
</comment>
<dbReference type="RefSeq" id="WP_227183874.1">
    <property type="nucleotide sequence ID" value="NZ_JAJCIQ010000022.1"/>
</dbReference>
<dbReference type="InterPro" id="IPR001761">
    <property type="entry name" value="Peripla_BP/Lac1_sug-bd_dom"/>
</dbReference>
<evidence type="ECO:0000313" key="7">
    <source>
        <dbReference type="Proteomes" id="UP001299546"/>
    </source>
</evidence>
<gene>
    <name evidence="6" type="ORF">LIZ65_18965</name>
</gene>
<name>A0ABS8DLR7_9FIRM</name>
<feature type="domain" description="HTH cro/C1-type" evidence="5">
    <location>
        <begin position="2"/>
        <end position="36"/>
    </location>
</feature>
<evidence type="ECO:0000259" key="4">
    <source>
        <dbReference type="PROSITE" id="PS50932"/>
    </source>
</evidence>
<keyword evidence="2" id="KW-0238">DNA-binding</keyword>
<dbReference type="PANTHER" id="PTHR30146:SF109">
    <property type="entry name" value="HTH-TYPE TRANSCRIPTIONAL REGULATOR GALS"/>
    <property type="match status" value="1"/>
</dbReference>
<dbReference type="EMBL" id="JAJCIS010000023">
    <property type="protein sequence ID" value="MCB7389368.1"/>
    <property type="molecule type" value="Genomic_DNA"/>
</dbReference>
<keyword evidence="3" id="KW-0804">Transcription</keyword>
<evidence type="ECO:0000313" key="6">
    <source>
        <dbReference type="EMBL" id="MCB7389368.1"/>
    </source>
</evidence>
<keyword evidence="7" id="KW-1185">Reference proteome</keyword>
<evidence type="ECO:0000256" key="1">
    <source>
        <dbReference type="ARBA" id="ARBA00023015"/>
    </source>
</evidence>
<keyword evidence="1" id="KW-0805">Transcription regulation</keyword>
<dbReference type="InterPro" id="IPR010982">
    <property type="entry name" value="Lambda_DNA-bd_dom_sf"/>
</dbReference>
<dbReference type="Pfam" id="PF00356">
    <property type="entry name" value="LacI"/>
    <property type="match status" value="1"/>
</dbReference>
<dbReference type="SUPFAM" id="SSF47413">
    <property type="entry name" value="lambda repressor-like DNA-binding domains"/>
    <property type="match status" value="1"/>
</dbReference>
<dbReference type="InterPro" id="IPR000843">
    <property type="entry name" value="HTH_LacI"/>
</dbReference>